<dbReference type="EMBL" id="JABSTU010000001">
    <property type="protein sequence ID" value="KAH8042097.1"/>
    <property type="molecule type" value="Genomic_DNA"/>
</dbReference>
<sequence>MLPWPWGGRRRWRGDFDIDLPSSPVFADVVQNATRRAVVPVVTCYAALARSSEAALPGDDVWLNTSSSCVSACHARMGSGGFAHHNGREEATAQSTCLAVVRFLRASYRIPRSMQLRDLARRSSCNGVPSLMHIDAASKKRAARASLSDIEGGGFVTTGGPDSAYWYHQHSQWARTSAFKPWSPVLLKERMAASKLPPGEQLLAGLPTLPVYLKHNLAYPVEAYLPADVAELQKLGPAVLKADPDRLEAGVTLPVLKKGAQIVMDVVPKKEHVPTACSRSLELASGGMAPAGKLVNGRLSADTEETMSNSSLSTLSGVEDVGMAEDGKEGATLVAPELQGLWVAFERHSLGERARQDIMHEEAEPMPPCKLGSMAKGGDMPSPRRPPPTSAVLTSPPNSTHQPPTASSPEAAPHGSPVNSHEDKELAACTPKPPLKPPVEQHKMLLTA</sequence>
<feature type="region of interest" description="Disordered" evidence="1">
    <location>
        <begin position="358"/>
        <end position="448"/>
    </location>
</feature>
<accession>A0A9J6F669</accession>
<evidence type="ECO:0000313" key="2">
    <source>
        <dbReference type="EMBL" id="KAH8042097.1"/>
    </source>
</evidence>
<evidence type="ECO:0000313" key="3">
    <source>
        <dbReference type="Proteomes" id="UP000821866"/>
    </source>
</evidence>
<keyword evidence="3" id="KW-1185">Reference proteome</keyword>
<feature type="compositionally biased region" description="Polar residues" evidence="1">
    <location>
        <begin position="391"/>
        <end position="408"/>
    </location>
</feature>
<proteinExistence type="predicted"/>
<dbReference type="Proteomes" id="UP000821866">
    <property type="component" value="Chromosome 1"/>
</dbReference>
<protein>
    <submittedName>
        <fullName evidence="2">Uncharacterized protein</fullName>
    </submittedName>
</protein>
<reference evidence="2" key="1">
    <citation type="journal article" date="2020" name="Cell">
        <title>Large-Scale Comparative Analyses of Tick Genomes Elucidate Their Genetic Diversity and Vector Capacities.</title>
        <authorList>
            <consortium name="Tick Genome and Microbiome Consortium (TIGMIC)"/>
            <person name="Jia N."/>
            <person name="Wang J."/>
            <person name="Shi W."/>
            <person name="Du L."/>
            <person name="Sun Y."/>
            <person name="Zhan W."/>
            <person name="Jiang J.F."/>
            <person name="Wang Q."/>
            <person name="Zhang B."/>
            <person name="Ji P."/>
            <person name="Bell-Sakyi L."/>
            <person name="Cui X.M."/>
            <person name="Yuan T.T."/>
            <person name="Jiang B.G."/>
            <person name="Yang W.F."/>
            <person name="Lam T.T."/>
            <person name="Chang Q.C."/>
            <person name="Ding S.J."/>
            <person name="Wang X.J."/>
            <person name="Zhu J.G."/>
            <person name="Ruan X.D."/>
            <person name="Zhao L."/>
            <person name="Wei J.T."/>
            <person name="Ye R.Z."/>
            <person name="Que T.C."/>
            <person name="Du C.H."/>
            <person name="Zhou Y.H."/>
            <person name="Cheng J.X."/>
            <person name="Dai P.F."/>
            <person name="Guo W.B."/>
            <person name="Han X.H."/>
            <person name="Huang E.J."/>
            <person name="Li L.F."/>
            <person name="Wei W."/>
            <person name="Gao Y.C."/>
            <person name="Liu J.Z."/>
            <person name="Shao H.Z."/>
            <person name="Wang X."/>
            <person name="Wang C.C."/>
            <person name="Yang T.C."/>
            <person name="Huo Q.B."/>
            <person name="Li W."/>
            <person name="Chen H.Y."/>
            <person name="Chen S.E."/>
            <person name="Zhou L.G."/>
            <person name="Ni X.B."/>
            <person name="Tian J.H."/>
            <person name="Sheng Y."/>
            <person name="Liu T."/>
            <person name="Pan Y.S."/>
            <person name="Xia L.Y."/>
            <person name="Li J."/>
            <person name="Zhao F."/>
            <person name="Cao W.C."/>
        </authorList>
    </citation>
    <scope>NUCLEOTIDE SEQUENCE</scope>
    <source>
        <strain evidence="2">Rmic-2018</strain>
    </source>
</reference>
<reference evidence="2" key="2">
    <citation type="submission" date="2021-09" db="EMBL/GenBank/DDBJ databases">
        <authorList>
            <person name="Jia N."/>
            <person name="Wang J."/>
            <person name="Shi W."/>
            <person name="Du L."/>
            <person name="Sun Y."/>
            <person name="Zhan W."/>
            <person name="Jiang J."/>
            <person name="Wang Q."/>
            <person name="Zhang B."/>
            <person name="Ji P."/>
            <person name="Sakyi L.B."/>
            <person name="Cui X."/>
            <person name="Yuan T."/>
            <person name="Jiang B."/>
            <person name="Yang W."/>
            <person name="Lam T.T.-Y."/>
            <person name="Chang Q."/>
            <person name="Ding S."/>
            <person name="Wang X."/>
            <person name="Zhu J."/>
            <person name="Ruan X."/>
            <person name="Zhao L."/>
            <person name="Wei J."/>
            <person name="Que T."/>
            <person name="Du C."/>
            <person name="Cheng J."/>
            <person name="Dai P."/>
            <person name="Han X."/>
            <person name="Huang E."/>
            <person name="Gao Y."/>
            <person name="Liu J."/>
            <person name="Shao H."/>
            <person name="Ye R."/>
            <person name="Li L."/>
            <person name="Wei W."/>
            <person name="Wang X."/>
            <person name="Wang C."/>
            <person name="Huo Q."/>
            <person name="Li W."/>
            <person name="Guo W."/>
            <person name="Chen H."/>
            <person name="Chen S."/>
            <person name="Zhou L."/>
            <person name="Zhou L."/>
            <person name="Ni X."/>
            <person name="Tian J."/>
            <person name="Zhou Y."/>
            <person name="Sheng Y."/>
            <person name="Liu T."/>
            <person name="Pan Y."/>
            <person name="Xia L."/>
            <person name="Li J."/>
            <person name="Zhao F."/>
            <person name="Cao W."/>
        </authorList>
    </citation>
    <scope>NUCLEOTIDE SEQUENCE</scope>
    <source>
        <strain evidence="2">Rmic-2018</strain>
        <tissue evidence="2">Larvae</tissue>
    </source>
</reference>
<comment type="caution">
    <text evidence="2">The sequence shown here is derived from an EMBL/GenBank/DDBJ whole genome shotgun (WGS) entry which is preliminary data.</text>
</comment>
<gene>
    <name evidence="2" type="ORF">HPB51_021181</name>
</gene>
<dbReference type="VEuPathDB" id="VectorBase:LOC119161604"/>
<organism evidence="2 3">
    <name type="scientific">Rhipicephalus microplus</name>
    <name type="common">Cattle tick</name>
    <name type="synonym">Boophilus microplus</name>
    <dbReference type="NCBI Taxonomy" id="6941"/>
    <lineage>
        <taxon>Eukaryota</taxon>
        <taxon>Metazoa</taxon>
        <taxon>Ecdysozoa</taxon>
        <taxon>Arthropoda</taxon>
        <taxon>Chelicerata</taxon>
        <taxon>Arachnida</taxon>
        <taxon>Acari</taxon>
        <taxon>Parasitiformes</taxon>
        <taxon>Ixodida</taxon>
        <taxon>Ixodoidea</taxon>
        <taxon>Ixodidae</taxon>
        <taxon>Rhipicephalinae</taxon>
        <taxon>Rhipicephalus</taxon>
        <taxon>Boophilus</taxon>
    </lineage>
</organism>
<dbReference type="AlphaFoldDB" id="A0A9J6F669"/>
<feature type="compositionally biased region" description="Basic and acidic residues" evidence="1">
    <location>
        <begin position="439"/>
        <end position="448"/>
    </location>
</feature>
<name>A0A9J6F669_RHIMP</name>
<evidence type="ECO:0000256" key="1">
    <source>
        <dbReference type="SAM" id="MobiDB-lite"/>
    </source>
</evidence>